<feature type="transmembrane region" description="Helical" evidence="2">
    <location>
        <begin position="489"/>
        <end position="515"/>
    </location>
</feature>
<evidence type="ECO:0000259" key="3">
    <source>
        <dbReference type="PROSITE" id="PS51782"/>
    </source>
</evidence>
<feature type="transmembrane region" description="Helical" evidence="2">
    <location>
        <begin position="444"/>
        <end position="469"/>
    </location>
</feature>
<evidence type="ECO:0000256" key="1">
    <source>
        <dbReference type="SAM" id="MobiDB-lite"/>
    </source>
</evidence>
<dbReference type="Pfam" id="PF01476">
    <property type="entry name" value="LysM"/>
    <property type="match status" value="1"/>
</dbReference>
<name>A0A9D7K425_9PROT</name>
<dbReference type="InterPro" id="IPR031325">
    <property type="entry name" value="RHS_repeat"/>
</dbReference>
<dbReference type="Gene3D" id="2.180.10.10">
    <property type="entry name" value="RHS repeat-associated core"/>
    <property type="match status" value="1"/>
</dbReference>
<evidence type="ECO:0000313" key="5">
    <source>
        <dbReference type="Proteomes" id="UP000886689"/>
    </source>
</evidence>
<comment type="caution">
    <text evidence="4">The sequence shown here is derived from an EMBL/GenBank/DDBJ whole genome shotgun (WGS) entry which is preliminary data.</text>
</comment>
<protein>
    <submittedName>
        <fullName evidence="4">LysM peptidoglycan-binding domain-containing protein</fullName>
    </submittedName>
</protein>
<keyword evidence="2" id="KW-0812">Transmembrane</keyword>
<evidence type="ECO:0000256" key="2">
    <source>
        <dbReference type="SAM" id="Phobius"/>
    </source>
</evidence>
<proteinExistence type="predicted"/>
<gene>
    <name evidence="4" type="ORF">IPL58_14370</name>
</gene>
<feature type="domain" description="LysM" evidence="3">
    <location>
        <begin position="347"/>
        <end position="394"/>
    </location>
</feature>
<dbReference type="Pfam" id="PF05593">
    <property type="entry name" value="RHS_repeat"/>
    <property type="match status" value="1"/>
</dbReference>
<dbReference type="Gene3D" id="3.10.350.10">
    <property type="entry name" value="LysM domain"/>
    <property type="match status" value="1"/>
</dbReference>
<accession>A0A9D7K425</accession>
<organism evidence="4 5">
    <name type="scientific">Candidatus Proximibacter danicus</name>
    <dbReference type="NCBI Taxonomy" id="2954365"/>
    <lineage>
        <taxon>Bacteria</taxon>
        <taxon>Pseudomonadati</taxon>
        <taxon>Pseudomonadota</taxon>
        <taxon>Betaproteobacteria</taxon>
        <taxon>Candidatus Proximibacter</taxon>
    </lineage>
</organism>
<dbReference type="EMBL" id="JADJUC010000027">
    <property type="protein sequence ID" value="MBK8525113.1"/>
    <property type="molecule type" value="Genomic_DNA"/>
</dbReference>
<keyword evidence="2" id="KW-0472">Membrane</keyword>
<dbReference type="Proteomes" id="UP000886689">
    <property type="component" value="Unassembled WGS sequence"/>
</dbReference>
<reference evidence="4" key="1">
    <citation type="submission" date="2020-10" db="EMBL/GenBank/DDBJ databases">
        <title>Connecting structure to function with the recovery of over 1000 high-quality activated sludge metagenome-assembled genomes encoding full-length rRNA genes using long-read sequencing.</title>
        <authorList>
            <person name="Singleton C.M."/>
            <person name="Petriglieri F."/>
            <person name="Kristensen J.M."/>
            <person name="Kirkegaard R.H."/>
            <person name="Michaelsen T.Y."/>
            <person name="Andersen M.H."/>
            <person name="Karst S.M."/>
            <person name="Dueholm M.S."/>
            <person name="Nielsen P.H."/>
            <person name="Albertsen M."/>
        </authorList>
    </citation>
    <scope>NUCLEOTIDE SEQUENCE</scope>
    <source>
        <strain evidence="4">Hirt_18-Q3-R61-65_BATAC.395</strain>
    </source>
</reference>
<dbReference type="InterPro" id="IPR036779">
    <property type="entry name" value="LysM_dom_sf"/>
</dbReference>
<dbReference type="InterPro" id="IPR018392">
    <property type="entry name" value="LysM"/>
</dbReference>
<evidence type="ECO:0000313" key="4">
    <source>
        <dbReference type="EMBL" id="MBK8525113.1"/>
    </source>
</evidence>
<sequence>MFGLNADARSDHGYASLDYAWYTASDGVAYIYENGGSCGSFGAYTTNDVFSVTYEGSSVVYRMNGVVKRTVTTTADRSFYFDSSFYEVGAAIKDVHFGSGAPKGVQLAYDAAGNRRTATTMEGGYLATESYNYDANNRLVSTARAGSTTSLRSYDAAGQVIEQTTFSSPGTVSERRVSSYNSNGWVTEQNVYNGSGTRTQRTLHTGYDGVGNNTNYQVSVYTGTNYTNYYATTYAKFDGYKESKVAGTSTYFGAGATTTSYDQNGNITAVSETFATSKNRTFVTDQSGYILQKTENGKTQNYFYANDKPLGDSGALGGADFDYNYPPSDIPLRDTPVSDQFPGNVPGNYVVSAGDTLRGIALAMFGDAQLWYLIADANGLKSDADLRVGLNLVMPNKVTNLRNAHDTFKPYEPGKIIGDTTPTLPNPPPPPAPKKKGKKGCGGVGAIVVAIVAIVATVMTAGALAPAAVTAATAATGATGLAATFASGMAVLGGASFAAGGFAAAMIGGAVGSIVSQGVGMALGMQDKFSWSGVAMSAIGAGIGASGVGATVSNAVGGGLGGTIAAGMVSNVISQGIGIAVGAQKSFSWASVAGAAVGSAVGYGVGQLTKGIDSSLVRGTLSGLANGAARAAVSGGRVNWGAVAADAFGNALGNSIVGSMSSNTNSQQETTLEKALRDATAARPIDWSKGIQLADAGNVMSDAMSPTEEALLAVRESSVEGMNRTVSENRHPVIDDADQVEVFLKSLGQGKSVDDAYATANLVDVKRHVDKLSDLIATNPEDPQRDDWVKTRKVMTDALISKDVYFGESIQEILPKGINRMDDSALAKIGTSYTNADPEQSGLV</sequence>
<dbReference type="CDD" id="cd00118">
    <property type="entry name" value="LysM"/>
    <property type="match status" value="1"/>
</dbReference>
<feature type="region of interest" description="Disordered" evidence="1">
    <location>
        <begin position="418"/>
        <end position="438"/>
    </location>
</feature>
<dbReference type="AlphaFoldDB" id="A0A9D7K425"/>
<dbReference type="PROSITE" id="PS51782">
    <property type="entry name" value="LYSM"/>
    <property type="match status" value="1"/>
</dbReference>
<keyword evidence="2" id="KW-1133">Transmembrane helix</keyword>